<dbReference type="OrthoDB" id="122279at2759"/>
<dbReference type="InterPro" id="IPR001245">
    <property type="entry name" value="Ser-Thr/Tyr_kinase_cat_dom"/>
</dbReference>
<sequence length="165" mass="19117">MQYAKQRSLRKLLDSKYNELDWNFKIAILYYITYGLKTIHEAKLVHKDFHSGNIVNENMFSSFITDFGLCKPVSQDTSSKGIFGVLPYIAPEVLYGEKYTMESDIYSFGIIMSEVFTGYRPYYDIPHDCSLVTQICLGRRPEIRCEVPQLLLDLMNECLDAEPQN</sequence>
<feature type="domain" description="Protein kinase" evidence="1">
    <location>
        <begin position="1"/>
        <end position="165"/>
    </location>
</feature>
<organism evidence="2 3">
    <name type="scientific">Gigaspora rosea</name>
    <dbReference type="NCBI Taxonomy" id="44941"/>
    <lineage>
        <taxon>Eukaryota</taxon>
        <taxon>Fungi</taxon>
        <taxon>Fungi incertae sedis</taxon>
        <taxon>Mucoromycota</taxon>
        <taxon>Glomeromycotina</taxon>
        <taxon>Glomeromycetes</taxon>
        <taxon>Diversisporales</taxon>
        <taxon>Gigasporaceae</taxon>
        <taxon>Gigaspora</taxon>
    </lineage>
</organism>
<dbReference type="STRING" id="44941.A0A397UUR1"/>
<dbReference type="InterPro" id="IPR011009">
    <property type="entry name" value="Kinase-like_dom_sf"/>
</dbReference>
<evidence type="ECO:0000313" key="3">
    <source>
        <dbReference type="Proteomes" id="UP000266673"/>
    </source>
</evidence>
<dbReference type="SMART" id="SM00220">
    <property type="entry name" value="S_TKc"/>
    <property type="match status" value="1"/>
</dbReference>
<accession>A0A397UUR1</accession>
<dbReference type="Proteomes" id="UP000266673">
    <property type="component" value="Unassembled WGS sequence"/>
</dbReference>
<dbReference type="AlphaFoldDB" id="A0A397UUR1"/>
<dbReference type="InterPro" id="IPR000719">
    <property type="entry name" value="Prot_kinase_dom"/>
</dbReference>
<dbReference type="GO" id="GO:0004672">
    <property type="term" value="F:protein kinase activity"/>
    <property type="evidence" value="ECO:0007669"/>
    <property type="project" value="InterPro"/>
</dbReference>
<reference evidence="2 3" key="1">
    <citation type="submission" date="2018-06" db="EMBL/GenBank/DDBJ databases">
        <title>Comparative genomics reveals the genomic features of Rhizophagus irregularis, R. cerebriforme, R. diaphanum and Gigaspora rosea, and their symbiotic lifestyle signature.</title>
        <authorList>
            <person name="Morin E."/>
            <person name="San Clemente H."/>
            <person name="Chen E.C.H."/>
            <person name="De La Providencia I."/>
            <person name="Hainaut M."/>
            <person name="Kuo A."/>
            <person name="Kohler A."/>
            <person name="Murat C."/>
            <person name="Tang N."/>
            <person name="Roy S."/>
            <person name="Loubradou J."/>
            <person name="Henrissat B."/>
            <person name="Grigoriev I.V."/>
            <person name="Corradi N."/>
            <person name="Roux C."/>
            <person name="Martin F.M."/>
        </authorList>
    </citation>
    <scope>NUCLEOTIDE SEQUENCE [LARGE SCALE GENOMIC DNA]</scope>
    <source>
        <strain evidence="2 3">DAOM 194757</strain>
    </source>
</reference>
<keyword evidence="3" id="KW-1185">Reference proteome</keyword>
<dbReference type="Pfam" id="PF07714">
    <property type="entry name" value="PK_Tyr_Ser-Thr"/>
    <property type="match status" value="1"/>
</dbReference>
<dbReference type="InterPro" id="IPR053215">
    <property type="entry name" value="TKL_Ser/Thr_kinase"/>
</dbReference>
<keyword evidence="2" id="KW-0808">Transferase</keyword>
<dbReference type="PANTHER" id="PTHR45756">
    <property type="entry name" value="PALMITOYLTRANSFERASE"/>
    <property type="match status" value="1"/>
</dbReference>
<dbReference type="SUPFAM" id="SSF56112">
    <property type="entry name" value="Protein kinase-like (PK-like)"/>
    <property type="match status" value="1"/>
</dbReference>
<protein>
    <submittedName>
        <fullName evidence="2">Kinase-like domain-containing protein</fullName>
    </submittedName>
</protein>
<name>A0A397UUR1_9GLOM</name>
<dbReference type="GO" id="GO:0005524">
    <property type="term" value="F:ATP binding"/>
    <property type="evidence" value="ECO:0007669"/>
    <property type="project" value="InterPro"/>
</dbReference>
<evidence type="ECO:0000259" key="1">
    <source>
        <dbReference type="PROSITE" id="PS50011"/>
    </source>
</evidence>
<dbReference type="Gene3D" id="1.10.510.10">
    <property type="entry name" value="Transferase(Phosphotransferase) domain 1"/>
    <property type="match status" value="1"/>
</dbReference>
<dbReference type="PANTHER" id="PTHR45756:SF1">
    <property type="entry name" value="PROTEIN KINASE DOMAIN CONTAINING PROTEIN"/>
    <property type="match status" value="1"/>
</dbReference>
<dbReference type="EMBL" id="QKWP01000875">
    <property type="protein sequence ID" value="RIB13974.1"/>
    <property type="molecule type" value="Genomic_DNA"/>
</dbReference>
<comment type="caution">
    <text evidence="2">The sequence shown here is derived from an EMBL/GenBank/DDBJ whole genome shotgun (WGS) entry which is preliminary data.</text>
</comment>
<dbReference type="PROSITE" id="PS50011">
    <property type="entry name" value="PROTEIN_KINASE_DOM"/>
    <property type="match status" value="1"/>
</dbReference>
<keyword evidence="2" id="KW-0418">Kinase</keyword>
<proteinExistence type="predicted"/>
<gene>
    <name evidence="2" type="ORF">C2G38_1974063</name>
</gene>
<evidence type="ECO:0000313" key="2">
    <source>
        <dbReference type="EMBL" id="RIB13974.1"/>
    </source>
</evidence>